<protein>
    <submittedName>
        <fullName evidence="2">Uncharacterized protein</fullName>
    </submittedName>
</protein>
<dbReference type="EMBL" id="CAXAMM010031890">
    <property type="protein sequence ID" value="CAK9068865.1"/>
    <property type="molecule type" value="Genomic_DNA"/>
</dbReference>
<name>A0ABP0NYJ8_9DINO</name>
<feature type="chain" id="PRO_5046455085" evidence="1">
    <location>
        <begin position="22"/>
        <end position="467"/>
    </location>
</feature>
<comment type="caution">
    <text evidence="2">The sequence shown here is derived from an EMBL/GenBank/DDBJ whole genome shotgun (WGS) entry which is preliminary data.</text>
</comment>
<gene>
    <name evidence="2" type="ORF">SCF082_LOCUS34592</name>
</gene>
<sequence length="467" mass="51138">MLGVVIDDLVLLEIVAAGLSAEDPSLQSGQKLDAALAKYTALGLIPHPGKTFRLEDEAEFWGAHVDGVSGMVRANLKRVVPLLFATTGVIKLGVCTISLLNVLIGSWTSVFLYKRRLLNVCYAALQSSENSRTVLRLSDELVSELILIVALAPLAVTFLKAANARDVYASDASSWGLAVCKARLPSWFAGEVHRRKLRKNTWVKLLSPARALDRVHGELQTGDELPGGDTFHAHPLHQLLVIGLQFEEVLREKSRDGLHINIGELQGMVRAEAESVFAGFPNRTMYFADSQVALGCWIKGRSSSAGLNQVLQQSLPTHLGCGLISNAGYVPTDVNVADDPTRGKRIVEEGSVWALTFELEDGDDQDLSDQTLRTMIRHLIELEVFFAIGSTFEQLIVCPQTLVELLEAFGLASLLELRGSTFYYLETLFTNSQMFASSAYGNPSRDCKKTGPLYLCPEMPPAALMRH</sequence>
<evidence type="ECO:0000313" key="2">
    <source>
        <dbReference type="EMBL" id="CAK9068865.1"/>
    </source>
</evidence>
<evidence type="ECO:0000313" key="3">
    <source>
        <dbReference type="Proteomes" id="UP001642464"/>
    </source>
</evidence>
<accession>A0ABP0NYJ8</accession>
<keyword evidence="1" id="KW-0732">Signal</keyword>
<dbReference type="Proteomes" id="UP001642464">
    <property type="component" value="Unassembled WGS sequence"/>
</dbReference>
<feature type="signal peptide" evidence="1">
    <location>
        <begin position="1"/>
        <end position="21"/>
    </location>
</feature>
<evidence type="ECO:0000256" key="1">
    <source>
        <dbReference type="SAM" id="SignalP"/>
    </source>
</evidence>
<reference evidence="2 3" key="1">
    <citation type="submission" date="2024-02" db="EMBL/GenBank/DDBJ databases">
        <authorList>
            <person name="Chen Y."/>
            <person name="Shah S."/>
            <person name="Dougan E. K."/>
            <person name="Thang M."/>
            <person name="Chan C."/>
        </authorList>
    </citation>
    <scope>NUCLEOTIDE SEQUENCE [LARGE SCALE GENOMIC DNA]</scope>
</reference>
<organism evidence="2 3">
    <name type="scientific">Durusdinium trenchii</name>
    <dbReference type="NCBI Taxonomy" id="1381693"/>
    <lineage>
        <taxon>Eukaryota</taxon>
        <taxon>Sar</taxon>
        <taxon>Alveolata</taxon>
        <taxon>Dinophyceae</taxon>
        <taxon>Suessiales</taxon>
        <taxon>Symbiodiniaceae</taxon>
        <taxon>Durusdinium</taxon>
    </lineage>
</organism>
<keyword evidence="3" id="KW-1185">Reference proteome</keyword>
<proteinExistence type="predicted"/>